<evidence type="ECO:0000256" key="1">
    <source>
        <dbReference type="SAM" id="MobiDB-lite"/>
    </source>
</evidence>
<feature type="compositionally biased region" description="Basic and acidic residues" evidence="1">
    <location>
        <begin position="36"/>
        <end position="63"/>
    </location>
</feature>
<reference evidence="2" key="1">
    <citation type="submission" date="2020-12" db="EMBL/GenBank/DDBJ databases">
        <title>WGS assembly of Carya illinoinensis cv. Pawnee.</title>
        <authorList>
            <person name="Platts A."/>
            <person name="Shu S."/>
            <person name="Wright S."/>
            <person name="Barry K."/>
            <person name="Edger P."/>
            <person name="Pires J.C."/>
            <person name="Schmutz J."/>
        </authorList>
    </citation>
    <scope>NUCLEOTIDE SEQUENCE</scope>
    <source>
        <tissue evidence="2">Leaf</tissue>
    </source>
</reference>
<dbReference type="EMBL" id="CM031809">
    <property type="protein sequence ID" value="KAG6669249.1"/>
    <property type="molecule type" value="Genomic_DNA"/>
</dbReference>
<proteinExistence type="predicted"/>
<evidence type="ECO:0000313" key="2">
    <source>
        <dbReference type="EMBL" id="KAG6669249.1"/>
    </source>
</evidence>
<keyword evidence="3" id="KW-1185">Reference proteome</keyword>
<organism evidence="2 3">
    <name type="scientific">Carya illinoinensis</name>
    <name type="common">Pecan</name>
    <dbReference type="NCBI Taxonomy" id="32201"/>
    <lineage>
        <taxon>Eukaryota</taxon>
        <taxon>Viridiplantae</taxon>
        <taxon>Streptophyta</taxon>
        <taxon>Embryophyta</taxon>
        <taxon>Tracheophyta</taxon>
        <taxon>Spermatophyta</taxon>
        <taxon>Magnoliopsida</taxon>
        <taxon>eudicotyledons</taxon>
        <taxon>Gunneridae</taxon>
        <taxon>Pentapetalae</taxon>
        <taxon>rosids</taxon>
        <taxon>fabids</taxon>
        <taxon>Fagales</taxon>
        <taxon>Juglandaceae</taxon>
        <taxon>Carya</taxon>
    </lineage>
</organism>
<accession>A0A8T1RR92</accession>
<feature type="compositionally biased region" description="Basic residues" evidence="1">
    <location>
        <begin position="1"/>
        <end position="10"/>
    </location>
</feature>
<dbReference type="AlphaFoldDB" id="A0A8T1RR92"/>
<sequence>MQRKLRRSRTKGVEKYVKEIGNTRSNRTRKQNQDTTTERERERERERDLNDVGKGEIGSARERERERGGWGWDFFPNRGYFSSRCCCLNLKTGRCGNGGRHFCADSFVQLEK</sequence>
<feature type="region of interest" description="Disordered" evidence="1">
    <location>
        <begin position="1"/>
        <end position="63"/>
    </location>
</feature>
<protein>
    <submittedName>
        <fullName evidence="2">Uncharacterized protein</fullName>
    </submittedName>
</protein>
<dbReference type="Proteomes" id="UP000811609">
    <property type="component" value="Chromosome 1"/>
</dbReference>
<name>A0A8T1RR92_CARIL</name>
<comment type="caution">
    <text evidence="2">The sequence shown here is derived from an EMBL/GenBank/DDBJ whole genome shotgun (WGS) entry which is preliminary data.</text>
</comment>
<evidence type="ECO:0000313" key="3">
    <source>
        <dbReference type="Proteomes" id="UP000811609"/>
    </source>
</evidence>
<gene>
    <name evidence="2" type="ORF">CIPAW_01G230800</name>
</gene>